<reference evidence="6 7" key="1">
    <citation type="submission" date="2016-07" db="EMBL/GenBank/DDBJ databases">
        <title>Acinetobacter sp. ANC 4603.</title>
        <authorList>
            <person name="Radolfova-Krizova L."/>
            <person name="Nemec A."/>
        </authorList>
    </citation>
    <scope>NUCLEOTIDE SEQUENCE [LARGE SCALE GENOMIC DNA]</scope>
    <source>
        <strain evidence="6 7">ANC 4603</strain>
    </source>
</reference>
<gene>
    <name evidence="6" type="ORF">BBP83_08345</name>
</gene>
<evidence type="ECO:0000313" key="7">
    <source>
        <dbReference type="Proteomes" id="UP000186553"/>
    </source>
</evidence>
<dbReference type="InterPro" id="IPR050611">
    <property type="entry name" value="ABCF"/>
</dbReference>
<dbReference type="STRING" id="1891224.BBP83_08345"/>
<dbReference type="EMBL" id="MBDL01000010">
    <property type="protein sequence ID" value="ODA12569.1"/>
    <property type="molecule type" value="Genomic_DNA"/>
</dbReference>
<feature type="domain" description="ABC transporter" evidence="5">
    <location>
        <begin position="6"/>
        <end position="239"/>
    </location>
</feature>
<keyword evidence="1" id="KW-0677">Repeat</keyword>
<dbReference type="GO" id="GO:0005524">
    <property type="term" value="F:ATP binding"/>
    <property type="evidence" value="ECO:0007669"/>
    <property type="project" value="UniProtKB-KW"/>
</dbReference>
<name>A0A1C3CV66_9GAMM</name>
<keyword evidence="7" id="KW-1185">Reference proteome</keyword>
<evidence type="ECO:0000313" key="6">
    <source>
        <dbReference type="EMBL" id="ODA12569.1"/>
    </source>
</evidence>
<keyword evidence="2" id="KW-0547">Nucleotide-binding</keyword>
<dbReference type="PANTHER" id="PTHR19211:SF6">
    <property type="entry name" value="BLL7188 PROTEIN"/>
    <property type="match status" value="1"/>
</dbReference>
<dbReference type="SMART" id="SM00382">
    <property type="entry name" value="AAA"/>
    <property type="match status" value="2"/>
</dbReference>
<organism evidence="6 7">
    <name type="scientific">Acinetobacter celticus</name>
    <dbReference type="NCBI Taxonomy" id="1891224"/>
    <lineage>
        <taxon>Bacteria</taxon>
        <taxon>Pseudomonadati</taxon>
        <taxon>Pseudomonadota</taxon>
        <taxon>Gammaproteobacteria</taxon>
        <taxon>Moraxellales</taxon>
        <taxon>Moraxellaceae</taxon>
        <taxon>Acinetobacter</taxon>
    </lineage>
</organism>
<evidence type="ECO:0000256" key="3">
    <source>
        <dbReference type="ARBA" id="ARBA00022840"/>
    </source>
</evidence>
<evidence type="ECO:0000256" key="1">
    <source>
        <dbReference type="ARBA" id="ARBA00022737"/>
    </source>
</evidence>
<proteinExistence type="predicted"/>
<evidence type="ECO:0000259" key="5">
    <source>
        <dbReference type="PROSITE" id="PS50893"/>
    </source>
</evidence>
<protein>
    <submittedName>
        <fullName evidence="6">ABC transporter ATP-binding protein</fullName>
    </submittedName>
</protein>
<dbReference type="GO" id="GO:0016887">
    <property type="term" value="F:ATP hydrolysis activity"/>
    <property type="evidence" value="ECO:0007669"/>
    <property type="project" value="InterPro"/>
</dbReference>
<comment type="caution">
    <text evidence="6">The sequence shown here is derived from an EMBL/GenBank/DDBJ whole genome shotgun (WGS) entry which is preliminary data.</text>
</comment>
<feature type="coiled-coil region" evidence="4">
    <location>
        <begin position="298"/>
        <end position="325"/>
    </location>
</feature>
<dbReference type="InterPro" id="IPR027417">
    <property type="entry name" value="P-loop_NTPase"/>
</dbReference>
<dbReference type="Proteomes" id="UP000186553">
    <property type="component" value="Unassembled WGS sequence"/>
</dbReference>
<dbReference type="AlphaFoldDB" id="A0A1C3CV66"/>
<dbReference type="SUPFAM" id="SSF52540">
    <property type="entry name" value="P-loop containing nucleoside triphosphate hydrolases"/>
    <property type="match status" value="2"/>
</dbReference>
<accession>A0A1C3CV66</accession>
<dbReference type="PROSITE" id="PS50893">
    <property type="entry name" value="ABC_TRANSPORTER_2"/>
    <property type="match status" value="1"/>
</dbReference>
<dbReference type="Pfam" id="PF00005">
    <property type="entry name" value="ABC_tran"/>
    <property type="match status" value="2"/>
</dbReference>
<dbReference type="InterPro" id="IPR003593">
    <property type="entry name" value="AAA+_ATPase"/>
</dbReference>
<feature type="coiled-coil region" evidence="4">
    <location>
        <begin position="234"/>
        <end position="265"/>
    </location>
</feature>
<keyword evidence="4" id="KW-0175">Coiled coil</keyword>
<dbReference type="Gene3D" id="3.40.50.300">
    <property type="entry name" value="P-loop containing nucleotide triphosphate hydrolases"/>
    <property type="match status" value="2"/>
</dbReference>
<dbReference type="InterPro" id="IPR003439">
    <property type="entry name" value="ABC_transporter-like_ATP-bd"/>
</dbReference>
<dbReference type="RefSeq" id="WP_068887837.1">
    <property type="nucleotide sequence ID" value="NZ_CBCRUU010000012.1"/>
</dbReference>
<sequence>MTQQACIISHLSLVFPHKTMFQDLQFSLEKQQVSALIGRNGQGKSLLMQLLHEPSATLPYRGKISWQNLHAYLAQLQRLTAKTIAGALGVLQLHNAFERIHTSSASFEDFDLIENQWHLPALWHTQLTEAQLPTDLNFPVQHLSEGQKTKLALCALFLHSDHYLLLDEPSNHLDVEARQWLIDCLKKHPAGALVISHDQTLLNEVQHIFALNEHGLQHIKGNLEDYHRHDQLQFSALARSVDQQKRELKQLKTQQNESLIKAQKRERSGKKLQASHSQAPILLDFKKEQAGQSLGAVRKQQQKQMTELQSNLKMSQLKIEHLTAQQFTFRHRSIKTGEILRVDQLSLAFQDSIKLHFALQSGQKIQLQGANGSGKSTFLRLLQAHNEVKHPNIFLAIPPVYLDQNFSFLNDTLTVLENLKLLNPTISETEWRNQLGQLRIRGDKAIQSLSKLSGGEKLKVALLGLNYWPNNIELLLLDEPENHLDLESRDLLAHAIQSYQGAVILVSHDMSFVEKCGIHQAVSLRK</sequence>
<dbReference type="OrthoDB" id="9808609at2"/>
<evidence type="ECO:0000256" key="4">
    <source>
        <dbReference type="SAM" id="Coils"/>
    </source>
</evidence>
<keyword evidence="3 6" id="KW-0067">ATP-binding</keyword>
<evidence type="ECO:0000256" key="2">
    <source>
        <dbReference type="ARBA" id="ARBA00022741"/>
    </source>
</evidence>
<dbReference type="PANTHER" id="PTHR19211">
    <property type="entry name" value="ATP-BINDING TRANSPORT PROTEIN-RELATED"/>
    <property type="match status" value="1"/>
</dbReference>